<comment type="caution">
    <text evidence="1">The sequence shown here is derived from an EMBL/GenBank/DDBJ whole genome shotgun (WGS) entry which is preliminary data.</text>
</comment>
<protein>
    <submittedName>
        <fullName evidence="1">Uncharacterized protein</fullName>
    </submittedName>
</protein>
<organism evidence="1 2">
    <name type="scientific">Miscanthus lutarioriparius</name>
    <dbReference type="NCBI Taxonomy" id="422564"/>
    <lineage>
        <taxon>Eukaryota</taxon>
        <taxon>Viridiplantae</taxon>
        <taxon>Streptophyta</taxon>
        <taxon>Embryophyta</taxon>
        <taxon>Tracheophyta</taxon>
        <taxon>Spermatophyta</taxon>
        <taxon>Magnoliopsida</taxon>
        <taxon>Liliopsida</taxon>
        <taxon>Poales</taxon>
        <taxon>Poaceae</taxon>
        <taxon>PACMAD clade</taxon>
        <taxon>Panicoideae</taxon>
        <taxon>Andropogonodae</taxon>
        <taxon>Andropogoneae</taxon>
        <taxon>Saccharinae</taxon>
        <taxon>Miscanthus</taxon>
    </lineage>
</organism>
<reference evidence="1" key="1">
    <citation type="submission" date="2020-10" db="EMBL/GenBank/DDBJ databases">
        <authorList>
            <person name="Han B."/>
            <person name="Lu T."/>
            <person name="Zhao Q."/>
            <person name="Huang X."/>
            <person name="Zhao Y."/>
        </authorList>
    </citation>
    <scope>NUCLEOTIDE SEQUENCE</scope>
</reference>
<evidence type="ECO:0000313" key="2">
    <source>
        <dbReference type="Proteomes" id="UP000604825"/>
    </source>
</evidence>
<dbReference type="Proteomes" id="UP000604825">
    <property type="component" value="Unassembled WGS sequence"/>
</dbReference>
<evidence type="ECO:0000313" key="1">
    <source>
        <dbReference type="EMBL" id="CAD6202896.1"/>
    </source>
</evidence>
<dbReference type="AlphaFoldDB" id="A0A811MDG3"/>
<name>A0A811MDG3_9POAL</name>
<sequence>MRLSALLLYDEWWRWWCLGFGFGLKGEEGERWGNGGAGAGAFCYEGAAAATGRCAQKRGRAMAQGPAREEMGRKWCGVAGGEKLGTQLCTLQLSSVISERETDAIMWDGTLPG</sequence>
<keyword evidence="2" id="KW-1185">Reference proteome</keyword>
<proteinExistence type="predicted"/>
<gene>
    <name evidence="1" type="ORF">NCGR_LOCUS1134</name>
</gene>
<accession>A0A811MDG3</accession>
<dbReference type="EMBL" id="CAJGYO010000001">
    <property type="protein sequence ID" value="CAD6202896.1"/>
    <property type="molecule type" value="Genomic_DNA"/>
</dbReference>